<protein>
    <submittedName>
        <fullName evidence="2">Uncharacterized protein</fullName>
    </submittedName>
</protein>
<evidence type="ECO:0000313" key="2">
    <source>
        <dbReference type="EnsemblPlants" id="Zm00001eb090130_P001"/>
    </source>
</evidence>
<feature type="region of interest" description="Disordered" evidence="1">
    <location>
        <begin position="81"/>
        <end position="105"/>
    </location>
</feature>
<dbReference type="AlphaFoldDB" id="A0A804MJ90"/>
<name>A0A804MJ90_MAIZE</name>
<feature type="compositionally biased region" description="Polar residues" evidence="1">
    <location>
        <begin position="33"/>
        <end position="42"/>
    </location>
</feature>
<dbReference type="Proteomes" id="UP000007305">
    <property type="component" value="Chromosome 2"/>
</dbReference>
<evidence type="ECO:0000313" key="3">
    <source>
        <dbReference type="Proteomes" id="UP000007305"/>
    </source>
</evidence>
<feature type="region of interest" description="Disordered" evidence="1">
    <location>
        <begin position="1"/>
        <end position="43"/>
    </location>
</feature>
<reference evidence="2" key="3">
    <citation type="submission" date="2021-05" db="UniProtKB">
        <authorList>
            <consortium name="EnsemblPlants"/>
        </authorList>
    </citation>
    <scope>IDENTIFICATION</scope>
    <source>
        <strain evidence="2">cv. B73</strain>
    </source>
</reference>
<dbReference type="EnsemblPlants" id="Zm00001eb090130_T001">
    <property type="protein sequence ID" value="Zm00001eb090130_P001"/>
    <property type="gene ID" value="Zm00001eb090130"/>
</dbReference>
<evidence type="ECO:0000256" key="1">
    <source>
        <dbReference type="SAM" id="MobiDB-lite"/>
    </source>
</evidence>
<keyword evidence="3" id="KW-1185">Reference proteome</keyword>
<organism evidence="2 3">
    <name type="scientific">Zea mays</name>
    <name type="common">Maize</name>
    <dbReference type="NCBI Taxonomy" id="4577"/>
    <lineage>
        <taxon>Eukaryota</taxon>
        <taxon>Viridiplantae</taxon>
        <taxon>Streptophyta</taxon>
        <taxon>Embryophyta</taxon>
        <taxon>Tracheophyta</taxon>
        <taxon>Spermatophyta</taxon>
        <taxon>Magnoliopsida</taxon>
        <taxon>Liliopsida</taxon>
        <taxon>Poales</taxon>
        <taxon>Poaceae</taxon>
        <taxon>PACMAD clade</taxon>
        <taxon>Panicoideae</taxon>
        <taxon>Andropogonodae</taxon>
        <taxon>Andropogoneae</taxon>
        <taxon>Tripsacinae</taxon>
        <taxon>Zea</taxon>
    </lineage>
</organism>
<proteinExistence type="predicted"/>
<reference evidence="2" key="2">
    <citation type="submission" date="2019-07" db="EMBL/GenBank/DDBJ databases">
        <authorList>
            <person name="Seetharam A."/>
            <person name="Woodhouse M."/>
            <person name="Cannon E."/>
        </authorList>
    </citation>
    <scope>NUCLEOTIDE SEQUENCE [LARGE SCALE GENOMIC DNA]</scope>
    <source>
        <strain evidence="2">cv. B73</strain>
    </source>
</reference>
<accession>A0A804MJ90</accession>
<sequence>MAEPRQSPATARNPGRLGGPLSAILHVDDPHTPMNNPDTTLAPNRRYRPVSMVADLSLIADTALAATAVCFRGNELMREDSRGEERVTGAPIYPPGSRFEERGRSHTSGPNFNIHYTYILYSFVCGYDPYQDRLHIHDTARAGVVEAGGSESMQVQVQVQQRGSPAPTAELEVSLREFALSDADTRAFMSWASDPRVVRFQRCDAYEHVD</sequence>
<reference evidence="3" key="1">
    <citation type="submission" date="2015-12" db="EMBL/GenBank/DDBJ databases">
        <title>Update maize B73 reference genome by single molecule sequencing technologies.</title>
        <authorList>
            <consortium name="Maize Genome Sequencing Project"/>
            <person name="Ware D."/>
        </authorList>
    </citation>
    <scope>NUCLEOTIDE SEQUENCE [LARGE SCALE GENOMIC DNA]</scope>
    <source>
        <strain evidence="3">cv. B73</strain>
    </source>
</reference>
<dbReference type="InParanoid" id="A0A804MJ90"/>
<dbReference type="Gramene" id="Zm00001eb090130_T001">
    <property type="protein sequence ID" value="Zm00001eb090130_P001"/>
    <property type="gene ID" value="Zm00001eb090130"/>
</dbReference>